<feature type="region of interest" description="Disordered" evidence="1">
    <location>
        <begin position="92"/>
        <end position="111"/>
    </location>
</feature>
<reference evidence="2 3" key="2">
    <citation type="submission" date="2019-02" db="EMBL/GenBank/DDBJ databases">
        <title>'Lichenibacterium ramalinii' gen. nov. sp. nov., 'Lichenibacterium minor' gen. nov. sp. nov.</title>
        <authorList>
            <person name="Pankratov T."/>
        </authorList>
    </citation>
    <scope>NUCLEOTIDE SEQUENCE [LARGE SCALE GENOMIC DNA]</scope>
    <source>
        <strain evidence="2 3">RmlP026</strain>
    </source>
</reference>
<protein>
    <recommendedName>
        <fullName evidence="4">HNH endonuclease</fullName>
    </recommendedName>
</protein>
<sequence length="111" mass="12461">MPVRPDRRALYPKDWKAVSLSIRERAGWRCEGSPDIYPDCRAANGMPHSVTGSRVVLTVAHLDHDETSSDPSNLRAMCQRCHLTYDARHHAANAAATHRRKAPQLDMWSAS</sequence>
<keyword evidence="3" id="KW-1185">Reference proteome</keyword>
<comment type="caution">
    <text evidence="2">The sequence shown here is derived from an EMBL/GenBank/DDBJ whole genome shotgun (WGS) entry which is preliminary data.</text>
</comment>
<dbReference type="AlphaFoldDB" id="A0A4Q2U2K0"/>
<dbReference type="Proteomes" id="UP000290759">
    <property type="component" value="Unassembled WGS sequence"/>
</dbReference>
<organism evidence="2 3">
    <name type="scientific">Lichenibacterium minor</name>
    <dbReference type="NCBI Taxonomy" id="2316528"/>
    <lineage>
        <taxon>Bacteria</taxon>
        <taxon>Pseudomonadati</taxon>
        <taxon>Pseudomonadota</taxon>
        <taxon>Alphaproteobacteria</taxon>
        <taxon>Hyphomicrobiales</taxon>
        <taxon>Lichenihabitantaceae</taxon>
        <taxon>Lichenibacterium</taxon>
    </lineage>
</organism>
<dbReference type="OrthoDB" id="7066992at2"/>
<proteinExistence type="predicted"/>
<dbReference type="RefSeq" id="WP_129229828.1">
    <property type="nucleotide sequence ID" value="NZ_QYBB01000071.1"/>
</dbReference>
<name>A0A4Q2U2K0_9HYPH</name>
<gene>
    <name evidence="2" type="ORF">D3273_25790</name>
</gene>
<evidence type="ECO:0000256" key="1">
    <source>
        <dbReference type="SAM" id="MobiDB-lite"/>
    </source>
</evidence>
<evidence type="ECO:0008006" key="4">
    <source>
        <dbReference type="Google" id="ProtNLM"/>
    </source>
</evidence>
<evidence type="ECO:0000313" key="2">
    <source>
        <dbReference type="EMBL" id="RYC29091.1"/>
    </source>
</evidence>
<evidence type="ECO:0000313" key="3">
    <source>
        <dbReference type="Proteomes" id="UP000290759"/>
    </source>
</evidence>
<reference evidence="2 3" key="1">
    <citation type="submission" date="2018-12" db="EMBL/GenBank/DDBJ databases">
        <authorList>
            <person name="Grouzdev D.S."/>
            <person name="Krutkina M.S."/>
        </authorList>
    </citation>
    <scope>NUCLEOTIDE SEQUENCE [LARGE SCALE GENOMIC DNA]</scope>
    <source>
        <strain evidence="2 3">RmlP026</strain>
    </source>
</reference>
<accession>A0A4Q2U2K0</accession>
<dbReference type="EMBL" id="QYBB01000071">
    <property type="protein sequence ID" value="RYC29091.1"/>
    <property type="molecule type" value="Genomic_DNA"/>
</dbReference>